<proteinExistence type="predicted"/>
<dbReference type="RefSeq" id="WP_176731825.1">
    <property type="nucleotide sequence ID" value="NZ_FMHV01000002.1"/>
</dbReference>
<evidence type="ECO:0000256" key="1">
    <source>
        <dbReference type="SAM" id="Phobius"/>
    </source>
</evidence>
<feature type="transmembrane region" description="Helical" evidence="1">
    <location>
        <begin position="52"/>
        <end position="85"/>
    </location>
</feature>
<dbReference type="AlphaFoldDB" id="A0A1C6STQ6"/>
<name>A0A1C6STQ6_9ACTN</name>
<sequence>MTVDRVQKGATYGEPTPTGVSVAVGWVVMVGVALLAAAMFPPAELPPRAVLMAVAAGAYAALVADLRAVAAVTALATATFVGFLAHRFGELTGGGHAWSYAAVIALAAALGTGYRHMRSIGSPGDGNL</sequence>
<keyword evidence="1" id="KW-0472">Membrane</keyword>
<dbReference type="EMBL" id="FMHV01000002">
    <property type="protein sequence ID" value="SCL32976.1"/>
    <property type="molecule type" value="Genomic_DNA"/>
</dbReference>
<keyword evidence="1" id="KW-1133">Transmembrane helix</keyword>
<feature type="transmembrane region" description="Helical" evidence="1">
    <location>
        <begin position="20"/>
        <end position="40"/>
    </location>
</feature>
<dbReference type="Proteomes" id="UP000199413">
    <property type="component" value="Unassembled WGS sequence"/>
</dbReference>
<evidence type="ECO:0000313" key="2">
    <source>
        <dbReference type="EMBL" id="SCL32976.1"/>
    </source>
</evidence>
<keyword evidence="1" id="KW-0812">Transmembrane</keyword>
<organism evidence="2 3">
    <name type="scientific">Micromonospora rhizosphaerae</name>
    <dbReference type="NCBI Taxonomy" id="568872"/>
    <lineage>
        <taxon>Bacteria</taxon>
        <taxon>Bacillati</taxon>
        <taxon>Actinomycetota</taxon>
        <taxon>Actinomycetes</taxon>
        <taxon>Micromonosporales</taxon>
        <taxon>Micromonosporaceae</taxon>
        <taxon>Micromonospora</taxon>
    </lineage>
</organism>
<accession>A0A1C6STQ6</accession>
<protein>
    <submittedName>
        <fullName evidence="2">Uncharacterized protein</fullName>
    </submittedName>
</protein>
<evidence type="ECO:0000313" key="3">
    <source>
        <dbReference type="Proteomes" id="UP000199413"/>
    </source>
</evidence>
<feature type="transmembrane region" description="Helical" evidence="1">
    <location>
        <begin position="97"/>
        <end position="114"/>
    </location>
</feature>
<gene>
    <name evidence="2" type="ORF">GA0070624_4615</name>
</gene>
<keyword evidence="3" id="KW-1185">Reference proteome</keyword>
<reference evidence="3" key="1">
    <citation type="submission" date="2016-06" db="EMBL/GenBank/DDBJ databases">
        <authorList>
            <person name="Varghese N."/>
            <person name="Submissions Spin"/>
        </authorList>
    </citation>
    <scope>NUCLEOTIDE SEQUENCE [LARGE SCALE GENOMIC DNA]</scope>
    <source>
        <strain evidence="3">DSM 45431</strain>
    </source>
</reference>